<evidence type="ECO:0008006" key="5">
    <source>
        <dbReference type="Google" id="ProtNLM"/>
    </source>
</evidence>
<keyword evidence="2" id="KW-1133">Transmembrane helix</keyword>
<protein>
    <recommendedName>
        <fullName evidence="5">DUF1772 domain-containing protein</fullName>
    </recommendedName>
</protein>
<feature type="transmembrane region" description="Helical" evidence="2">
    <location>
        <begin position="101"/>
        <end position="121"/>
    </location>
</feature>
<organism evidence="3 4">
    <name type="scientific">Streptomyces cirratus</name>
    <dbReference type="NCBI Taxonomy" id="68187"/>
    <lineage>
        <taxon>Bacteria</taxon>
        <taxon>Bacillati</taxon>
        <taxon>Actinomycetota</taxon>
        <taxon>Actinomycetes</taxon>
        <taxon>Kitasatosporales</taxon>
        <taxon>Streptomycetaceae</taxon>
        <taxon>Streptomyces</taxon>
    </lineage>
</organism>
<dbReference type="InterPro" id="IPR013901">
    <property type="entry name" value="Anthrone_oxy"/>
</dbReference>
<evidence type="ECO:0000256" key="2">
    <source>
        <dbReference type="SAM" id="Phobius"/>
    </source>
</evidence>
<evidence type="ECO:0000313" key="3">
    <source>
        <dbReference type="EMBL" id="GHB52042.1"/>
    </source>
</evidence>
<sequence length="209" mass="22442">MTTHPAGNPQPYPPQPGVHNPYAQQPQPQPQPPQSGPVAGPAERGKGATVLLLVSTILLGLMAGLFFAFDVSVMPGLAEADDRTYVTAMQNFNAAIDGNPLFGMAFMIALLLPVVSAILEYRKGRRDVAVWVAVGAVLYFIVLMITFSVNIPLNNELADAGNAAKMTDFSIVDKFKTTWVTTNILRTLLCTVALTALSRALVLYGRATR</sequence>
<feature type="transmembrane region" description="Helical" evidence="2">
    <location>
        <begin position="128"/>
        <end position="149"/>
    </location>
</feature>
<accession>A0ABQ3EQK0</accession>
<evidence type="ECO:0000313" key="4">
    <source>
        <dbReference type="Proteomes" id="UP000642673"/>
    </source>
</evidence>
<feature type="compositionally biased region" description="Low complexity" evidence="1">
    <location>
        <begin position="17"/>
        <end position="26"/>
    </location>
</feature>
<feature type="transmembrane region" description="Helical" evidence="2">
    <location>
        <begin position="184"/>
        <end position="204"/>
    </location>
</feature>
<proteinExistence type="predicted"/>
<feature type="transmembrane region" description="Helical" evidence="2">
    <location>
        <begin position="50"/>
        <end position="69"/>
    </location>
</feature>
<keyword evidence="2" id="KW-0812">Transmembrane</keyword>
<dbReference type="RefSeq" id="WP_190183895.1">
    <property type="nucleotide sequence ID" value="NZ_BMVP01000003.1"/>
</dbReference>
<keyword evidence="4" id="KW-1185">Reference proteome</keyword>
<reference evidence="4" key="1">
    <citation type="journal article" date="2019" name="Int. J. Syst. Evol. Microbiol.">
        <title>The Global Catalogue of Microorganisms (GCM) 10K type strain sequencing project: providing services to taxonomists for standard genome sequencing and annotation.</title>
        <authorList>
            <consortium name="The Broad Institute Genomics Platform"/>
            <consortium name="The Broad Institute Genome Sequencing Center for Infectious Disease"/>
            <person name="Wu L."/>
            <person name="Ma J."/>
        </authorList>
    </citation>
    <scope>NUCLEOTIDE SEQUENCE [LARGE SCALE GENOMIC DNA]</scope>
    <source>
        <strain evidence="4">JCM 4738</strain>
    </source>
</reference>
<name>A0ABQ3EQK0_9ACTN</name>
<comment type="caution">
    <text evidence="3">The sequence shown here is derived from an EMBL/GenBank/DDBJ whole genome shotgun (WGS) entry which is preliminary data.</text>
</comment>
<dbReference type="Proteomes" id="UP000642673">
    <property type="component" value="Unassembled WGS sequence"/>
</dbReference>
<feature type="region of interest" description="Disordered" evidence="1">
    <location>
        <begin position="1"/>
        <end position="42"/>
    </location>
</feature>
<gene>
    <name evidence="3" type="ORF">GCM10010347_22380</name>
</gene>
<dbReference type="EMBL" id="BMVP01000003">
    <property type="protein sequence ID" value="GHB52042.1"/>
    <property type="molecule type" value="Genomic_DNA"/>
</dbReference>
<dbReference type="Pfam" id="PF08592">
    <property type="entry name" value="Anthrone_oxy"/>
    <property type="match status" value="1"/>
</dbReference>
<evidence type="ECO:0000256" key="1">
    <source>
        <dbReference type="SAM" id="MobiDB-lite"/>
    </source>
</evidence>
<keyword evidence="2" id="KW-0472">Membrane</keyword>